<evidence type="ECO:0000313" key="15">
    <source>
        <dbReference type="EMBL" id="MBC2769825.1"/>
    </source>
</evidence>
<organism evidence="15 16">
    <name type="scientific">Pusillimonas minor</name>
    <dbReference type="NCBI Taxonomy" id="2697024"/>
    <lineage>
        <taxon>Bacteria</taxon>
        <taxon>Pseudomonadati</taxon>
        <taxon>Pseudomonadota</taxon>
        <taxon>Betaproteobacteria</taxon>
        <taxon>Burkholderiales</taxon>
        <taxon>Alcaligenaceae</taxon>
        <taxon>Pusillimonas</taxon>
    </lineage>
</organism>
<dbReference type="PROSITE" id="PS50885">
    <property type="entry name" value="HAMP"/>
    <property type="match status" value="1"/>
</dbReference>
<evidence type="ECO:0000256" key="4">
    <source>
        <dbReference type="ARBA" id="ARBA00022500"/>
    </source>
</evidence>
<dbReference type="InterPro" id="IPR000014">
    <property type="entry name" value="PAS"/>
</dbReference>
<feature type="domain" description="HAMP" evidence="14">
    <location>
        <begin position="226"/>
        <end position="278"/>
    </location>
</feature>
<dbReference type="CDD" id="cd06225">
    <property type="entry name" value="HAMP"/>
    <property type="match status" value="1"/>
</dbReference>
<evidence type="ECO:0000256" key="5">
    <source>
        <dbReference type="ARBA" id="ARBA00022519"/>
    </source>
</evidence>
<dbReference type="InterPro" id="IPR051310">
    <property type="entry name" value="MCP_chemotaxis"/>
</dbReference>
<keyword evidence="2" id="KW-1003">Cell membrane</keyword>
<dbReference type="InterPro" id="IPR004089">
    <property type="entry name" value="MCPsignal_dom"/>
</dbReference>
<keyword evidence="6 11" id="KW-0812">Transmembrane</keyword>
<dbReference type="InterPro" id="IPR003660">
    <property type="entry name" value="HAMP_dom"/>
</dbReference>
<keyword evidence="3" id="KW-0488">Methylation</keyword>
<dbReference type="Proteomes" id="UP000545386">
    <property type="component" value="Unassembled WGS sequence"/>
</dbReference>
<dbReference type="CDD" id="cd00130">
    <property type="entry name" value="PAS"/>
    <property type="match status" value="1"/>
</dbReference>
<feature type="domain" description="PAS" evidence="13">
    <location>
        <begin position="6"/>
        <end position="50"/>
    </location>
</feature>
<dbReference type="FunFam" id="3.30.450.20:FF:000046">
    <property type="entry name" value="Aerotaxis sensor receptor"/>
    <property type="match status" value="1"/>
</dbReference>
<dbReference type="SUPFAM" id="SSF58104">
    <property type="entry name" value="Methyl-accepting chemotaxis protein (MCP) signaling domain"/>
    <property type="match status" value="1"/>
</dbReference>
<name>A0A842HSK9_9BURK</name>
<dbReference type="SMART" id="SM00091">
    <property type="entry name" value="PAS"/>
    <property type="match status" value="1"/>
</dbReference>
<dbReference type="GO" id="GO:0007165">
    <property type="term" value="P:signal transduction"/>
    <property type="evidence" value="ECO:0007669"/>
    <property type="project" value="UniProtKB-KW"/>
</dbReference>
<dbReference type="PANTHER" id="PTHR43531">
    <property type="entry name" value="PROTEIN ICFG"/>
    <property type="match status" value="1"/>
</dbReference>
<evidence type="ECO:0000313" key="16">
    <source>
        <dbReference type="Proteomes" id="UP000545386"/>
    </source>
</evidence>
<dbReference type="PROSITE" id="PS50112">
    <property type="entry name" value="PAS"/>
    <property type="match status" value="1"/>
</dbReference>
<feature type="transmembrane region" description="Helical" evidence="11">
    <location>
        <begin position="170"/>
        <end position="189"/>
    </location>
</feature>
<dbReference type="SUPFAM" id="SSF55785">
    <property type="entry name" value="PYP-like sensor domain (PAS domain)"/>
    <property type="match status" value="1"/>
</dbReference>
<accession>A0A842HSK9</accession>
<evidence type="ECO:0000256" key="9">
    <source>
        <dbReference type="ARBA" id="ARBA00029447"/>
    </source>
</evidence>
<dbReference type="PROSITE" id="PS50111">
    <property type="entry name" value="CHEMOTAXIS_TRANSDUC_2"/>
    <property type="match status" value="1"/>
</dbReference>
<evidence type="ECO:0000256" key="8">
    <source>
        <dbReference type="ARBA" id="ARBA00023136"/>
    </source>
</evidence>
<feature type="domain" description="Methyl-accepting transducer" evidence="12">
    <location>
        <begin position="283"/>
        <end position="512"/>
    </location>
</feature>
<evidence type="ECO:0000256" key="7">
    <source>
        <dbReference type="ARBA" id="ARBA00022989"/>
    </source>
</evidence>
<evidence type="ECO:0000256" key="2">
    <source>
        <dbReference type="ARBA" id="ARBA00022475"/>
    </source>
</evidence>
<evidence type="ECO:0000256" key="3">
    <source>
        <dbReference type="ARBA" id="ARBA00022481"/>
    </source>
</evidence>
<gene>
    <name evidence="15" type="ORF">GTU67_07850</name>
</gene>
<dbReference type="Gene3D" id="1.10.287.950">
    <property type="entry name" value="Methyl-accepting chemotaxis protein"/>
    <property type="match status" value="1"/>
</dbReference>
<keyword evidence="10" id="KW-0807">Transducer</keyword>
<sequence length="564" mass="61314">MRQERAVTHREYILQDTETIVSKTDLQGNITYVNQDFVRISGFSEQELLGAPQNIVRHPDMPKAAFYDLWQTLRSGKAWTGLVKNRCKNGDHYWVEAHAAPITENGEITGYTSVRVKPSPEQVAAAEAAYREIREGTRRITVREGAVVRRPRLSRHPQTPPTELSLKTRLVLWTLCMMTLFLVNAFVVWQLNLANTTVTSVLPLLAELLMLCGAALSAYGGIAIYRRLISPLARAQQDIDRMSAGDLSGRIDALGNNEIANLMQSLRKLQINVKLLVGQIKESTQQVNAQAIHLASDNTLLAQRTDSQAGNVEETSASVTELTSIVQQHAENSEAANQLVASTAEAATRGAEAAAQVTRTMTDIQESARKVVDIIGMINTIAFQTNILALNAAVEAARAGDQGRGFAVVAAEVRSLALRSADAAKDIRTLIEASVTRIDAGSRQVDQTAQIMQDILDSAHRATMLMGEIAAAGKEQSTGIEHINQAVGQIEAITQDNAAAVASTAKTAESLQLQAAHLSALLNAFKLIETHTTANALTRTRPAKKQQPLRLLKRNAPVPRLKLG</sequence>
<feature type="transmembrane region" description="Helical" evidence="11">
    <location>
        <begin position="201"/>
        <end position="225"/>
    </location>
</feature>
<dbReference type="EMBL" id="JACJUU010000004">
    <property type="protein sequence ID" value="MBC2769825.1"/>
    <property type="molecule type" value="Genomic_DNA"/>
</dbReference>
<dbReference type="SMART" id="SM00304">
    <property type="entry name" value="HAMP"/>
    <property type="match status" value="1"/>
</dbReference>
<dbReference type="Pfam" id="PF00672">
    <property type="entry name" value="HAMP"/>
    <property type="match status" value="1"/>
</dbReference>
<evidence type="ECO:0000259" key="14">
    <source>
        <dbReference type="PROSITE" id="PS50885"/>
    </source>
</evidence>
<keyword evidence="8 11" id="KW-0472">Membrane</keyword>
<dbReference type="SMART" id="SM00283">
    <property type="entry name" value="MA"/>
    <property type="match status" value="1"/>
</dbReference>
<keyword evidence="5" id="KW-0997">Cell inner membrane</keyword>
<dbReference type="PANTHER" id="PTHR43531:SF7">
    <property type="entry name" value="AEROTAXIS RECEPTOR"/>
    <property type="match status" value="1"/>
</dbReference>
<dbReference type="CDD" id="cd11386">
    <property type="entry name" value="MCP_signal"/>
    <property type="match status" value="1"/>
</dbReference>
<dbReference type="GO" id="GO:0004888">
    <property type="term" value="F:transmembrane signaling receptor activity"/>
    <property type="evidence" value="ECO:0007669"/>
    <property type="project" value="TreeGrafter"/>
</dbReference>
<dbReference type="FunFam" id="1.10.287.950:FF:000001">
    <property type="entry name" value="Methyl-accepting chemotaxis sensory transducer"/>
    <property type="match status" value="1"/>
</dbReference>
<evidence type="ECO:0000256" key="10">
    <source>
        <dbReference type="PROSITE-ProRule" id="PRU00284"/>
    </source>
</evidence>
<comment type="similarity">
    <text evidence="9">Belongs to the methyl-accepting chemotaxis (MCP) protein family.</text>
</comment>
<dbReference type="InterPro" id="IPR035965">
    <property type="entry name" value="PAS-like_dom_sf"/>
</dbReference>
<dbReference type="RefSeq" id="WP_185779533.1">
    <property type="nucleotide sequence ID" value="NZ_JACJUU010000004.1"/>
</dbReference>
<dbReference type="GO" id="GO:0005886">
    <property type="term" value="C:plasma membrane"/>
    <property type="evidence" value="ECO:0007669"/>
    <property type="project" value="UniProtKB-SubCell"/>
</dbReference>
<evidence type="ECO:0000259" key="13">
    <source>
        <dbReference type="PROSITE" id="PS50112"/>
    </source>
</evidence>
<dbReference type="AlphaFoldDB" id="A0A842HSK9"/>
<dbReference type="Pfam" id="PF00015">
    <property type="entry name" value="MCPsignal"/>
    <property type="match status" value="1"/>
</dbReference>
<evidence type="ECO:0000259" key="12">
    <source>
        <dbReference type="PROSITE" id="PS50111"/>
    </source>
</evidence>
<keyword evidence="16" id="KW-1185">Reference proteome</keyword>
<keyword evidence="4" id="KW-0145">Chemotaxis</keyword>
<dbReference type="GO" id="GO:0052131">
    <property type="term" value="P:positive aerotaxis"/>
    <property type="evidence" value="ECO:0007669"/>
    <property type="project" value="UniProtKB-ARBA"/>
</dbReference>
<proteinExistence type="inferred from homology"/>
<dbReference type="NCBIfam" id="TIGR00229">
    <property type="entry name" value="sensory_box"/>
    <property type="match status" value="1"/>
</dbReference>
<comment type="caution">
    <text evidence="15">The sequence shown here is derived from an EMBL/GenBank/DDBJ whole genome shotgun (WGS) entry which is preliminary data.</text>
</comment>
<protein>
    <submittedName>
        <fullName evidence="15">PAS domain-containing protein</fullName>
    </submittedName>
</protein>
<evidence type="ECO:0000256" key="6">
    <source>
        <dbReference type="ARBA" id="ARBA00022692"/>
    </source>
</evidence>
<evidence type="ECO:0000256" key="11">
    <source>
        <dbReference type="SAM" id="Phobius"/>
    </source>
</evidence>
<reference evidence="15 16" key="1">
    <citation type="submission" date="2020-08" db="EMBL/GenBank/DDBJ databases">
        <title>Paraeoetvoesia sp. YC-7-48 draft genome sequence.</title>
        <authorList>
            <person name="Yao L."/>
        </authorList>
    </citation>
    <scope>NUCLEOTIDE SEQUENCE [LARGE SCALE GENOMIC DNA]</scope>
    <source>
        <strain evidence="16">YC-7-48</strain>
    </source>
</reference>
<keyword evidence="7 11" id="KW-1133">Transmembrane helix</keyword>
<comment type="subcellular location">
    <subcellularLocation>
        <location evidence="1">Cell inner membrane</location>
        <topology evidence="1">Multi-pass membrane protein</topology>
    </subcellularLocation>
</comment>
<dbReference type="InterPro" id="IPR013655">
    <property type="entry name" value="PAS_fold_3"/>
</dbReference>
<evidence type="ECO:0000256" key="1">
    <source>
        <dbReference type="ARBA" id="ARBA00004429"/>
    </source>
</evidence>
<dbReference type="Gene3D" id="3.30.450.20">
    <property type="entry name" value="PAS domain"/>
    <property type="match status" value="1"/>
</dbReference>
<dbReference type="Pfam" id="PF08447">
    <property type="entry name" value="PAS_3"/>
    <property type="match status" value="1"/>
</dbReference>